<dbReference type="Proteomes" id="UP000199111">
    <property type="component" value="Unassembled WGS sequence"/>
</dbReference>
<name>A0A1I3H3G2_9ACTN</name>
<dbReference type="AlphaFoldDB" id="A0A1I3H3G2"/>
<accession>A0A1I3H3G2</accession>
<reference evidence="2" key="1">
    <citation type="submission" date="2016-10" db="EMBL/GenBank/DDBJ databases">
        <authorList>
            <person name="Varghese N."/>
            <person name="Submissions S."/>
        </authorList>
    </citation>
    <scope>NUCLEOTIDE SEQUENCE [LARGE SCALE GENOMIC DNA]</scope>
    <source>
        <strain evidence="2">CGMCC 4.2126</strain>
    </source>
</reference>
<proteinExistence type="predicted"/>
<sequence length="66" mass="7139">MMDAVSVMKASCMSSRISQRMRRTTVQADGYGQGDFVRSCDCGLALEELSEADTVEDGYGLTVGDH</sequence>
<gene>
    <name evidence="1" type="ORF">SAMN05216275_102337</name>
</gene>
<evidence type="ECO:0000313" key="2">
    <source>
        <dbReference type="Proteomes" id="UP000199111"/>
    </source>
</evidence>
<dbReference type="EMBL" id="FOQY01000002">
    <property type="protein sequence ID" value="SFI30216.1"/>
    <property type="molecule type" value="Genomic_DNA"/>
</dbReference>
<protein>
    <submittedName>
        <fullName evidence="1">Uncharacterized protein</fullName>
    </submittedName>
</protein>
<evidence type="ECO:0000313" key="1">
    <source>
        <dbReference type="EMBL" id="SFI30216.1"/>
    </source>
</evidence>
<organism evidence="1 2">
    <name type="scientific">Streptosporangium canum</name>
    <dbReference type="NCBI Taxonomy" id="324952"/>
    <lineage>
        <taxon>Bacteria</taxon>
        <taxon>Bacillati</taxon>
        <taxon>Actinomycetota</taxon>
        <taxon>Actinomycetes</taxon>
        <taxon>Streptosporangiales</taxon>
        <taxon>Streptosporangiaceae</taxon>
        <taxon>Streptosporangium</taxon>
    </lineage>
</organism>
<keyword evidence="2" id="KW-1185">Reference proteome</keyword>